<dbReference type="AlphaFoldDB" id="V6LHW8"/>
<evidence type="ECO:0000256" key="1">
    <source>
        <dbReference type="ARBA" id="ARBA00009892"/>
    </source>
</evidence>
<dbReference type="PANTHER" id="PTHR11703:SF0">
    <property type="entry name" value="DEOXYHYPUSINE SYNTHASE"/>
    <property type="match status" value="1"/>
</dbReference>
<keyword evidence="2" id="KW-0808">Transferase</keyword>
<dbReference type="FunFam" id="3.40.910.10:FF:000002">
    <property type="entry name" value="Deoxyhypusine synthase"/>
    <property type="match status" value="1"/>
</dbReference>
<evidence type="ECO:0000256" key="3">
    <source>
        <dbReference type="ARBA" id="ARBA00023027"/>
    </source>
</evidence>
<dbReference type="Proteomes" id="UP000018208">
    <property type="component" value="Unassembled WGS sequence"/>
</dbReference>
<dbReference type="OrthoDB" id="294378at2759"/>
<reference evidence="5" key="2">
    <citation type="submission" date="2020-12" db="EMBL/GenBank/DDBJ databases">
        <title>New Spironucleus salmonicida genome in near-complete chromosomes.</title>
        <authorList>
            <person name="Xu F."/>
            <person name="Kurt Z."/>
            <person name="Jimenez-Gonzalez A."/>
            <person name="Astvaldsson A."/>
            <person name="Andersson J.O."/>
            <person name="Svard S.G."/>
        </authorList>
    </citation>
    <scope>NUCLEOTIDE SEQUENCE</scope>
    <source>
        <strain evidence="5">ATCC 50377</strain>
    </source>
</reference>
<dbReference type="NCBIfam" id="TIGR00321">
    <property type="entry name" value="dhys"/>
    <property type="match status" value="1"/>
</dbReference>
<reference evidence="4 5" key="1">
    <citation type="journal article" date="2014" name="PLoS Genet.">
        <title>The Genome of Spironucleus salmonicida Highlights a Fish Pathogen Adapted to Fluctuating Environments.</title>
        <authorList>
            <person name="Xu F."/>
            <person name="Jerlstrom-Hultqvist J."/>
            <person name="Einarsson E."/>
            <person name="Astvaldsson A."/>
            <person name="Svard S.G."/>
            <person name="Andersson J.O."/>
        </authorList>
    </citation>
    <scope>NUCLEOTIDE SEQUENCE</scope>
    <source>
        <strain evidence="5">ATCC 50377</strain>
    </source>
</reference>
<dbReference type="GO" id="GO:0034038">
    <property type="term" value="F:deoxyhypusine synthase activity"/>
    <property type="evidence" value="ECO:0007669"/>
    <property type="project" value="TreeGrafter"/>
</dbReference>
<dbReference type="Gene3D" id="3.40.910.10">
    <property type="entry name" value="Deoxyhypusine synthase"/>
    <property type="match status" value="1"/>
</dbReference>
<dbReference type="VEuPathDB" id="GiardiaDB:SS50377_27414"/>
<evidence type="ECO:0000313" key="5">
    <source>
        <dbReference type="EMBL" id="KAH0571114.1"/>
    </source>
</evidence>
<gene>
    <name evidence="4" type="ORF">SS50377_16963</name>
    <name evidence="5" type="ORF">SS50377_27414</name>
</gene>
<dbReference type="InterPro" id="IPR002773">
    <property type="entry name" value="Deoxyhypusine_synthase"/>
</dbReference>
<sequence>MNIPQKSADAVLKPSDPSLMKDHPIINGPNLDDPEITLDKIFDNYLTIGYQASALGKAMIELDKMLNWRLSDDKFDPNQAYPEDISLRKQIPAKIFLGYTSNLVSSGLREMICYLVKHKLVDVVVTTAGAVEEDLIKCLAPTYLAEFNLNGAKLREQSLNRIGNLIVPNDNYCKFEDWILPIFDECHAEQQQGFHWTPSRLINKLGEKINDESSIAYWAHKNNIPIFCPAITDGSLGDMLYFHSYKKPGLVLDVIGDIRAMNNQAIFSPKNGCLILGGGVCKHHIMNANLFTGKGADFSVFVNTAQEFDGSDAGALPEEAVSWGKISADATPVKVYADATLIFPILVKKCFQKAYLMNRELYERKTYKDAHEMYCTRLDEEAGYKK</sequence>
<organism evidence="4">
    <name type="scientific">Spironucleus salmonicida</name>
    <dbReference type="NCBI Taxonomy" id="348837"/>
    <lineage>
        <taxon>Eukaryota</taxon>
        <taxon>Metamonada</taxon>
        <taxon>Diplomonadida</taxon>
        <taxon>Hexamitidae</taxon>
        <taxon>Hexamitinae</taxon>
        <taxon>Spironucleus</taxon>
    </lineage>
</organism>
<evidence type="ECO:0000256" key="2">
    <source>
        <dbReference type="ARBA" id="ARBA00022679"/>
    </source>
</evidence>
<protein>
    <submittedName>
        <fullName evidence="4">Deoxyhypusine synthase</fullName>
    </submittedName>
</protein>
<accession>V6LHW8</accession>
<dbReference type="InterPro" id="IPR036982">
    <property type="entry name" value="Deoxyhypusine_synthase_sf"/>
</dbReference>
<dbReference type="EMBL" id="KI546139">
    <property type="protein sequence ID" value="EST43296.1"/>
    <property type="molecule type" value="Genomic_DNA"/>
</dbReference>
<dbReference type="PANTHER" id="PTHR11703">
    <property type="entry name" value="DEOXYHYPUSINE SYNTHASE"/>
    <property type="match status" value="1"/>
</dbReference>
<proteinExistence type="inferred from homology"/>
<dbReference type="InterPro" id="IPR029035">
    <property type="entry name" value="DHS-like_NAD/FAD-binding_dom"/>
</dbReference>
<name>V6LHW8_9EUKA</name>
<dbReference type="SUPFAM" id="SSF52467">
    <property type="entry name" value="DHS-like NAD/FAD-binding domain"/>
    <property type="match status" value="1"/>
</dbReference>
<dbReference type="EMBL" id="AUWU02000007">
    <property type="protein sequence ID" value="KAH0571114.1"/>
    <property type="molecule type" value="Genomic_DNA"/>
</dbReference>
<dbReference type="Pfam" id="PF01916">
    <property type="entry name" value="DS"/>
    <property type="match status" value="1"/>
</dbReference>
<keyword evidence="3" id="KW-0520">NAD</keyword>
<comment type="similarity">
    <text evidence="1">Belongs to the deoxyhypusine synthase family.</text>
</comment>
<evidence type="ECO:0000313" key="6">
    <source>
        <dbReference type="Proteomes" id="UP000018208"/>
    </source>
</evidence>
<evidence type="ECO:0000313" key="4">
    <source>
        <dbReference type="EMBL" id="EST43296.1"/>
    </source>
</evidence>
<keyword evidence="6" id="KW-1185">Reference proteome</keyword>
<dbReference type="GO" id="GO:0005737">
    <property type="term" value="C:cytoplasm"/>
    <property type="evidence" value="ECO:0007669"/>
    <property type="project" value="TreeGrafter"/>
</dbReference>